<dbReference type="PRINTS" id="PR00344">
    <property type="entry name" value="BCTRLSENSOR"/>
</dbReference>
<dbReference type="Pfam" id="PF00672">
    <property type="entry name" value="HAMP"/>
    <property type="match status" value="1"/>
</dbReference>
<dbReference type="PANTHER" id="PTHR45436:SF5">
    <property type="entry name" value="SENSOR HISTIDINE KINASE TRCS"/>
    <property type="match status" value="1"/>
</dbReference>
<feature type="domain" description="Histidine kinase" evidence="12">
    <location>
        <begin position="239"/>
        <end position="455"/>
    </location>
</feature>
<dbReference type="PROSITE" id="PS50885">
    <property type="entry name" value="HAMP"/>
    <property type="match status" value="1"/>
</dbReference>
<dbReference type="InterPro" id="IPR005467">
    <property type="entry name" value="His_kinase_dom"/>
</dbReference>
<evidence type="ECO:0000256" key="11">
    <source>
        <dbReference type="SAM" id="Phobius"/>
    </source>
</evidence>
<dbReference type="Gene3D" id="1.10.287.130">
    <property type="match status" value="1"/>
</dbReference>
<dbReference type="Gene3D" id="6.10.340.10">
    <property type="match status" value="1"/>
</dbReference>
<organism evidence="14 15">
    <name type="scientific">Xanthocytophaga agilis</name>
    <dbReference type="NCBI Taxonomy" id="3048010"/>
    <lineage>
        <taxon>Bacteria</taxon>
        <taxon>Pseudomonadati</taxon>
        <taxon>Bacteroidota</taxon>
        <taxon>Cytophagia</taxon>
        <taxon>Cytophagales</taxon>
        <taxon>Rhodocytophagaceae</taxon>
        <taxon>Xanthocytophaga</taxon>
    </lineage>
</organism>
<dbReference type="CDD" id="cd00082">
    <property type="entry name" value="HisKA"/>
    <property type="match status" value="1"/>
</dbReference>
<evidence type="ECO:0000313" key="15">
    <source>
        <dbReference type="Proteomes" id="UP001232063"/>
    </source>
</evidence>
<keyword evidence="10 11" id="KW-0472">Membrane</keyword>
<dbReference type="SMART" id="SM00304">
    <property type="entry name" value="HAMP"/>
    <property type="match status" value="1"/>
</dbReference>
<evidence type="ECO:0000256" key="5">
    <source>
        <dbReference type="ARBA" id="ARBA00022679"/>
    </source>
</evidence>
<proteinExistence type="predicted"/>
<evidence type="ECO:0000313" key="14">
    <source>
        <dbReference type="EMBL" id="MDJ1505684.1"/>
    </source>
</evidence>
<keyword evidence="8 11" id="KW-1133">Transmembrane helix</keyword>
<dbReference type="SUPFAM" id="SSF47384">
    <property type="entry name" value="Homodimeric domain of signal transducing histidine kinase"/>
    <property type="match status" value="1"/>
</dbReference>
<dbReference type="GO" id="GO:0000155">
    <property type="term" value="F:phosphorelay sensor kinase activity"/>
    <property type="evidence" value="ECO:0007669"/>
    <property type="project" value="InterPro"/>
</dbReference>
<dbReference type="SMART" id="SM00387">
    <property type="entry name" value="HATPase_c"/>
    <property type="match status" value="1"/>
</dbReference>
<evidence type="ECO:0000256" key="4">
    <source>
        <dbReference type="ARBA" id="ARBA00022553"/>
    </source>
</evidence>
<accession>A0AAE3RCF6</accession>
<comment type="caution">
    <text evidence="14">The sequence shown here is derived from an EMBL/GenBank/DDBJ whole genome shotgun (WGS) entry which is preliminary data.</text>
</comment>
<dbReference type="InterPro" id="IPR003660">
    <property type="entry name" value="HAMP_dom"/>
</dbReference>
<evidence type="ECO:0000259" key="13">
    <source>
        <dbReference type="PROSITE" id="PS50885"/>
    </source>
</evidence>
<evidence type="ECO:0000256" key="6">
    <source>
        <dbReference type="ARBA" id="ARBA00022692"/>
    </source>
</evidence>
<evidence type="ECO:0000256" key="9">
    <source>
        <dbReference type="ARBA" id="ARBA00023012"/>
    </source>
</evidence>
<dbReference type="RefSeq" id="WP_314517964.1">
    <property type="nucleotide sequence ID" value="NZ_JASJOU010000017.1"/>
</dbReference>
<evidence type="ECO:0000256" key="10">
    <source>
        <dbReference type="ARBA" id="ARBA00023136"/>
    </source>
</evidence>
<keyword evidence="4" id="KW-0597">Phosphoprotein</keyword>
<comment type="subcellular location">
    <subcellularLocation>
        <location evidence="2">Membrane</location>
    </subcellularLocation>
</comment>
<dbReference type="Pfam" id="PF02518">
    <property type="entry name" value="HATPase_c"/>
    <property type="match status" value="1"/>
</dbReference>
<dbReference type="EMBL" id="JASJOU010000017">
    <property type="protein sequence ID" value="MDJ1505684.1"/>
    <property type="molecule type" value="Genomic_DNA"/>
</dbReference>
<evidence type="ECO:0000256" key="7">
    <source>
        <dbReference type="ARBA" id="ARBA00022777"/>
    </source>
</evidence>
<dbReference type="SUPFAM" id="SSF55874">
    <property type="entry name" value="ATPase domain of HSP90 chaperone/DNA topoisomerase II/histidine kinase"/>
    <property type="match status" value="1"/>
</dbReference>
<dbReference type="Pfam" id="PF00512">
    <property type="entry name" value="HisKA"/>
    <property type="match status" value="1"/>
</dbReference>
<dbReference type="PROSITE" id="PS50109">
    <property type="entry name" value="HIS_KIN"/>
    <property type="match status" value="1"/>
</dbReference>
<keyword evidence="7 14" id="KW-0418">Kinase</keyword>
<evidence type="ECO:0000256" key="2">
    <source>
        <dbReference type="ARBA" id="ARBA00004370"/>
    </source>
</evidence>
<evidence type="ECO:0000259" key="12">
    <source>
        <dbReference type="PROSITE" id="PS50109"/>
    </source>
</evidence>
<dbReference type="InterPro" id="IPR003661">
    <property type="entry name" value="HisK_dim/P_dom"/>
</dbReference>
<protein>
    <recommendedName>
        <fullName evidence="3">histidine kinase</fullName>
        <ecNumber evidence="3">2.7.13.3</ecNumber>
    </recommendedName>
</protein>
<evidence type="ECO:0000256" key="1">
    <source>
        <dbReference type="ARBA" id="ARBA00000085"/>
    </source>
</evidence>
<dbReference type="InterPro" id="IPR050428">
    <property type="entry name" value="TCS_sensor_his_kinase"/>
</dbReference>
<dbReference type="InterPro" id="IPR003594">
    <property type="entry name" value="HATPase_dom"/>
</dbReference>
<feature type="transmembrane region" description="Helical" evidence="11">
    <location>
        <begin position="154"/>
        <end position="177"/>
    </location>
</feature>
<sequence>MLIRNKLTLRFTVLVVGIQLFFSIFIYYFNSVYRQQEFYSRLQGKARLAARLLIKRNLLSINEKHLLAKGDLSTLSDERISIFSSDKKLIFTNGDSLHAQSHAFFIDKLKPDFPFTYTSDRFELAGIVYTYNEKYYFVFASGYDQSGFSKLENMAMILLLGNLVVLVFIIFAGWYFASESLAPISDVVQQVDSITASRLDLRVNEGNGEDEIAKLAITFNRMLDRVQQAFESQRSFVSHASHELRTPLTNALGTLETSLIYDKELTVAKTSMASAIEELNNIIELTNGLLSLTKADATFSSLTPIRLDECILDALSLIYSKYKTREIIISFPESIPADSEPFLVEANMQLLRTAFVNILDNACKYSTQAVGLTLEKKDNSTFLVTVTDQGIGIEKEQVDKVFLPLYRATNSRNFPGFGIGLAVTKKIIDLFKGTISIDSNSDEGTIVTVEIPAAPFSDNSL</sequence>
<keyword evidence="5" id="KW-0808">Transferase</keyword>
<dbReference type="Proteomes" id="UP001232063">
    <property type="component" value="Unassembled WGS sequence"/>
</dbReference>
<feature type="transmembrane region" description="Helical" evidence="11">
    <location>
        <begin position="7"/>
        <end position="29"/>
    </location>
</feature>
<comment type="catalytic activity">
    <reaction evidence="1">
        <text>ATP + protein L-histidine = ADP + protein N-phospho-L-histidine.</text>
        <dbReference type="EC" id="2.7.13.3"/>
    </reaction>
</comment>
<keyword evidence="15" id="KW-1185">Reference proteome</keyword>
<dbReference type="AlphaFoldDB" id="A0AAE3RCF6"/>
<keyword evidence="6 11" id="KW-0812">Transmembrane</keyword>
<keyword evidence="9" id="KW-0902">Two-component regulatory system</keyword>
<evidence type="ECO:0000256" key="8">
    <source>
        <dbReference type="ARBA" id="ARBA00022989"/>
    </source>
</evidence>
<dbReference type="PANTHER" id="PTHR45436">
    <property type="entry name" value="SENSOR HISTIDINE KINASE YKOH"/>
    <property type="match status" value="1"/>
</dbReference>
<dbReference type="InterPro" id="IPR004358">
    <property type="entry name" value="Sig_transdc_His_kin-like_C"/>
</dbReference>
<name>A0AAE3RCF6_9BACT</name>
<dbReference type="CDD" id="cd06225">
    <property type="entry name" value="HAMP"/>
    <property type="match status" value="1"/>
</dbReference>
<feature type="domain" description="HAMP" evidence="13">
    <location>
        <begin position="178"/>
        <end position="231"/>
    </location>
</feature>
<dbReference type="EC" id="2.7.13.3" evidence="3"/>
<reference evidence="14" key="1">
    <citation type="submission" date="2023-05" db="EMBL/GenBank/DDBJ databases">
        <authorList>
            <person name="Zhang X."/>
        </authorList>
    </citation>
    <scope>NUCLEOTIDE SEQUENCE</scope>
    <source>
        <strain evidence="14">BD1B2-1</strain>
    </source>
</reference>
<dbReference type="SUPFAM" id="SSF158472">
    <property type="entry name" value="HAMP domain-like"/>
    <property type="match status" value="1"/>
</dbReference>
<dbReference type="GO" id="GO:0005886">
    <property type="term" value="C:plasma membrane"/>
    <property type="evidence" value="ECO:0007669"/>
    <property type="project" value="TreeGrafter"/>
</dbReference>
<evidence type="ECO:0000256" key="3">
    <source>
        <dbReference type="ARBA" id="ARBA00012438"/>
    </source>
</evidence>
<dbReference type="InterPro" id="IPR036890">
    <property type="entry name" value="HATPase_C_sf"/>
</dbReference>
<gene>
    <name evidence="14" type="ORF">QNI22_33820</name>
</gene>
<dbReference type="InterPro" id="IPR036097">
    <property type="entry name" value="HisK_dim/P_sf"/>
</dbReference>
<dbReference type="Gene3D" id="3.30.565.10">
    <property type="entry name" value="Histidine kinase-like ATPase, C-terminal domain"/>
    <property type="match status" value="1"/>
</dbReference>
<dbReference type="SMART" id="SM00388">
    <property type="entry name" value="HisKA"/>
    <property type="match status" value="1"/>
</dbReference>